<dbReference type="EMBL" id="DF820471">
    <property type="protein sequence ID" value="GAK59981.1"/>
    <property type="molecule type" value="Genomic_DNA"/>
</dbReference>
<proteinExistence type="predicted"/>
<accession>A0A081C5X6</accession>
<organism evidence="2">
    <name type="scientific">Vecturithrix granuli</name>
    <dbReference type="NCBI Taxonomy" id="1499967"/>
    <lineage>
        <taxon>Bacteria</taxon>
        <taxon>Candidatus Moduliflexota</taxon>
        <taxon>Candidatus Vecturitrichia</taxon>
        <taxon>Candidatus Vecturitrichales</taxon>
        <taxon>Candidatus Vecturitrichaceae</taxon>
        <taxon>Candidatus Vecturithrix</taxon>
    </lineage>
</organism>
<evidence type="ECO:0000256" key="1">
    <source>
        <dbReference type="SAM" id="MobiDB-lite"/>
    </source>
</evidence>
<feature type="region of interest" description="Disordered" evidence="1">
    <location>
        <begin position="18"/>
        <end position="46"/>
    </location>
</feature>
<dbReference type="HOGENOM" id="CLU_3180552_0_0_0"/>
<dbReference type="Proteomes" id="UP000030661">
    <property type="component" value="Unassembled WGS sequence"/>
</dbReference>
<protein>
    <submittedName>
        <fullName evidence="2">Uncharacterized protein</fullName>
    </submittedName>
</protein>
<evidence type="ECO:0000313" key="3">
    <source>
        <dbReference type="Proteomes" id="UP000030661"/>
    </source>
</evidence>
<name>A0A081C5X6_VECG1</name>
<dbReference type="STRING" id="1499967.U27_06968"/>
<keyword evidence="3" id="KW-1185">Reference proteome</keyword>
<evidence type="ECO:0000313" key="2">
    <source>
        <dbReference type="EMBL" id="GAK59981.1"/>
    </source>
</evidence>
<reference evidence="2" key="1">
    <citation type="journal article" date="2015" name="PeerJ">
        <title>First genomic representation of candidate bacterial phylum KSB3 points to enhanced environmental sensing as a trigger of wastewater bulking.</title>
        <authorList>
            <person name="Sekiguchi Y."/>
            <person name="Ohashi A."/>
            <person name="Parks D.H."/>
            <person name="Yamauchi T."/>
            <person name="Tyson G.W."/>
            <person name="Hugenholtz P."/>
        </authorList>
    </citation>
    <scope>NUCLEOTIDE SEQUENCE [LARGE SCALE GENOMIC DNA]</scope>
</reference>
<sequence>MRKTNRFGMTLRLEFTDQASIQTPDEKNSSFTEEYDMIESPMSLSM</sequence>
<gene>
    <name evidence="2" type="ORF">U27_06968</name>
</gene>
<dbReference type="AlphaFoldDB" id="A0A081C5X6"/>